<dbReference type="InterPro" id="IPR011576">
    <property type="entry name" value="Pyridox_Oxase_N"/>
</dbReference>
<reference evidence="3 4" key="1">
    <citation type="journal article" date="2019" name="Int. J. Syst. Evol. Microbiol.">
        <title>The Global Catalogue of Microorganisms (GCM) 10K type strain sequencing project: providing services to taxonomists for standard genome sequencing and annotation.</title>
        <authorList>
            <consortium name="The Broad Institute Genomics Platform"/>
            <consortium name="The Broad Institute Genome Sequencing Center for Infectious Disease"/>
            <person name="Wu L."/>
            <person name="Ma J."/>
        </authorList>
    </citation>
    <scope>NUCLEOTIDE SEQUENCE [LARGE SCALE GENOMIC DNA]</scope>
    <source>
        <strain evidence="3 4">JCM 14322</strain>
    </source>
</reference>
<dbReference type="SUPFAM" id="SSF50475">
    <property type="entry name" value="FMN-binding split barrel"/>
    <property type="match status" value="1"/>
</dbReference>
<gene>
    <name evidence="3" type="ORF">GCM10009749_30560</name>
</gene>
<dbReference type="InterPro" id="IPR012349">
    <property type="entry name" value="Split_barrel_FMN-bd"/>
</dbReference>
<dbReference type="PANTHER" id="PTHR35176:SF6">
    <property type="entry name" value="HEME OXYGENASE HI_0854-RELATED"/>
    <property type="match status" value="1"/>
</dbReference>
<evidence type="ECO:0000313" key="3">
    <source>
        <dbReference type="EMBL" id="GAA1818254.1"/>
    </source>
</evidence>
<keyword evidence="4" id="KW-1185">Reference proteome</keyword>
<dbReference type="EMBL" id="BAAANJ010000016">
    <property type="protein sequence ID" value="GAA1818254.1"/>
    <property type="molecule type" value="Genomic_DNA"/>
</dbReference>
<protein>
    <submittedName>
        <fullName evidence="3">PPOX class F420-dependent oxidoreductase</fullName>
    </submittedName>
</protein>
<organism evidence="3 4">
    <name type="scientific">Agromyces neolithicus</name>
    <dbReference type="NCBI Taxonomy" id="269420"/>
    <lineage>
        <taxon>Bacteria</taxon>
        <taxon>Bacillati</taxon>
        <taxon>Actinomycetota</taxon>
        <taxon>Actinomycetes</taxon>
        <taxon>Micrococcales</taxon>
        <taxon>Microbacteriaceae</taxon>
        <taxon>Agromyces</taxon>
    </lineage>
</organism>
<sequence>MTRAIDDHFLRILSSPVFGHLATLQPRGDLQVNPMWFEFDPESTTVQFTHTTKRAKYRNLRADPRMTLSAIDPENPFKYVEVRGRLAEVIPDPEGSFYVRLGRRYGDPDTTVPDDKADRIVLVMHVEKIVGR</sequence>
<dbReference type="Gene3D" id="2.30.110.10">
    <property type="entry name" value="Electron Transport, Fmn-binding Protein, Chain A"/>
    <property type="match status" value="1"/>
</dbReference>
<comment type="caution">
    <text evidence="3">The sequence shown here is derived from an EMBL/GenBank/DDBJ whole genome shotgun (WGS) entry which is preliminary data.</text>
</comment>
<feature type="domain" description="Pyridoxamine 5'-phosphate oxidase N-terminal" evidence="2">
    <location>
        <begin position="6"/>
        <end position="129"/>
    </location>
</feature>
<name>A0ABN2MB97_9MICO</name>
<dbReference type="NCBIfam" id="TIGR03618">
    <property type="entry name" value="Rv1155_F420"/>
    <property type="match status" value="1"/>
</dbReference>
<keyword evidence="1" id="KW-0560">Oxidoreductase</keyword>
<dbReference type="Proteomes" id="UP001500002">
    <property type="component" value="Unassembled WGS sequence"/>
</dbReference>
<dbReference type="Pfam" id="PF01243">
    <property type="entry name" value="PNPOx_N"/>
    <property type="match status" value="1"/>
</dbReference>
<evidence type="ECO:0000313" key="4">
    <source>
        <dbReference type="Proteomes" id="UP001500002"/>
    </source>
</evidence>
<dbReference type="RefSeq" id="WP_344297190.1">
    <property type="nucleotide sequence ID" value="NZ_BAAANJ010000016.1"/>
</dbReference>
<dbReference type="InterPro" id="IPR052019">
    <property type="entry name" value="F420H2_bilvrd_red/Heme_oxyg"/>
</dbReference>
<dbReference type="InterPro" id="IPR019920">
    <property type="entry name" value="F420-binding_dom_put"/>
</dbReference>
<evidence type="ECO:0000259" key="2">
    <source>
        <dbReference type="Pfam" id="PF01243"/>
    </source>
</evidence>
<proteinExistence type="predicted"/>
<dbReference type="PANTHER" id="PTHR35176">
    <property type="entry name" value="HEME OXYGENASE HI_0854-RELATED"/>
    <property type="match status" value="1"/>
</dbReference>
<accession>A0ABN2MB97</accession>
<evidence type="ECO:0000256" key="1">
    <source>
        <dbReference type="ARBA" id="ARBA00023002"/>
    </source>
</evidence>